<dbReference type="PANTHER" id="PTHR23097:SF90">
    <property type="entry name" value="TUMOR NECROSIS FACTOR RECEPTOR SUPERFAMILY MEMBER 11B"/>
    <property type="match status" value="1"/>
</dbReference>
<dbReference type="Proteomes" id="UP001295444">
    <property type="component" value="Chromosome 04"/>
</dbReference>
<dbReference type="InterPro" id="IPR017371">
    <property type="entry name" value="TNFR_11B"/>
</dbReference>
<keyword evidence="2" id="KW-0964">Secreted</keyword>
<keyword evidence="6 8" id="KW-1015">Disulfide bond</keyword>
<reference evidence="11" key="1">
    <citation type="submission" date="2022-03" db="EMBL/GenBank/DDBJ databases">
        <authorList>
            <person name="Alioto T."/>
            <person name="Alioto T."/>
            <person name="Gomez Garrido J."/>
        </authorList>
    </citation>
    <scope>NUCLEOTIDE SEQUENCE</scope>
</reference>
<evidence type="ECO:0000313" key="12">
    <source>
        <dbReference type="Proteomes" id="UP001295444"/>
    </source>
</evidence>
<evidence type="ECO:0000256" key="4">
    <source>
        <dbReference type="ARBA" id="ARBA00022729"/>
    </source>
</evidence>
<keyword evidence="11" id="KW-0675">Receptor</keyword>
<dbReference type="PRINTS" id="PR01961">
    <property type="entry name" value="TNFACTORR11"/>
</dbReference>
<sequence length="392" mass="45133">MPWLWSCVLLLLLFHISTAIDTYPHQYYHNDLTTFQHLLCDQCPPGEYVKHDCTVDQKTQCTPCPSHHYADTWNSNHECQFCSAVCKELQYVKQECNGTHNRVCECMKGHYLHLEFCDSHTQCPPGFGVAQLGTPDSDTVCKKCPKGTFSDVTSASAACQKHRDCEKLGLKTKNKGDSESDAQCEEKTPEYTPNCDLDVTLCEEALFRFSVNVPNWLTILAQGLPGAKVMAQQLSRIKQSYNPEDQPFYLFKLWKEQNKAQYPLFHFIQGIEVCEKGVLKHVRNLNLTVKDLTDLMQSLHGKKIEKEDIENTVKTCDPPKQILKLLNLFRNKNEGNTLKILNLLKTRQLKKPLRRRMKKLKLFLNSDSMYRMHQKFVENIVNQAQPDKLNSS</sequence>
<feature type="disulfide bond" evidence="8">
    <location>
        <begin position="123"/>
        <end position="141"/>
    </location>
</feature>
<name>A0AAD1S1I9_PELCU</name>
<evidence type="ECO:0000256" key="8">
    <source>
        <dbReference type="PROSITE-ProRule" id="PRU00206"/>
    </source>
</evidence>
<dbReference type="PRINTS" id="PR01975">
    <property type="entry name" value="TNFACTORR11B"/>
</dbReference>
<feature type="domain" description="TNFR-Cys" evidence="10">
    <location>
        <begin position="63"/>
        <end position="104"/>
    </location>
</feature>
<feature type="disulfide bond" evidence="8">
    <location>
        <begin position="86"/>
        <end position="104"/>
    </location>
</feature>
<feature type="domain" description="TNFR-Cys" evidence="10">
    <location>
        <begin position="105"/>
        <end position="141"/>
    </location>
</feature>
<dbReference type="Pfam" id="PF23630">
    <property type="entry name" value="Death_TNFRSF11B"/>
    <property type="match status" value="2"/>
</dbReference>
<dbReference type="PROSITE" id="PS50050">
    <property type="entry name" value="TNFR_NGFR_2"/>
    <property type="match status" value="2"/>
</dbReference>
<feature type="signal peptide" evidence="9">
    <location>
        <begin position="1"/>
        <end position="19"/>
    </location>
</feature>
<dbReference type="AlphaFoldDB" id="A0AAD1S1I9"/>
<organism evidence="11 12">
    <name type="scientific">Pelobates cultripes</name>
    <name type="common">Western spadefoot toad</name>
    <dbReference type="NCBI Taxonomy" id="61616"/>
    <lineage>
        <taxon>Eukaryota</taxon>
        <taxon>Metazoa</taxon>
        <taxon>Chordata</taxon>
        <taxon>Craniata</taxon>
        <taxon>Vertebrata</taxon>
        <taxon>Euteleostomi</taxon>
        <taxon>Amphibia</taxon>
        <taxon>Batrachia</taxon>
        <taxon>Anura</taxon>
        <taxon>Pelobatoidea</taxon>
        <taxon>Pelobatidae</taxon>
        <taxon>Pelobates</taxon>
    </lineage>
</organism>
<dbReference type="PANTHER" id="PTHR23097">
    <property type="entry name" value="TUMOR NECROSIS FACTOR RECEPTOR SUPERFAMILY MEMBER"/>
    <property type="match status" value="1"/>
</dbReference>
<evidence type="ECO:0000256" key="5">
    <source>
        <dbReference type="ARBA" id="ARBA00022737"/>
    </source>
</evidence>
<comment type="caution">
    <text evidence="8">Lacks conserved residue(s) required for the propagation of feature annotation.</text>
</comment>
<evidence type="ECO:0000313" key="11">
    <source>
        <dbReference type="EMBL" id="CAH2285809.1"/>
    </source>
</evidence>
<dbReference type="SMART" id="SM00208">
    <property type="entry name" value="TNFR"/>
    <property type="match status" value="4"/>
</dbReference>
<dbReference type="GO" id="GO:0006915">
    <property type="term" value="P:apoptotic process"/>
    <property type="evidence" value="ECO:0007669"/>
    <property type="project" value="UniProtKB-KW"/>
</dbReference>
<keyword evidence="12" id="KW-1185">Reference proteome</keyword>
<feature type="repeat" description="TNFR-Cys" evidence="8">
    <location>
        <begin position="63"/>
        <end position="104"/>
    </location>
</feature>
<feature type="disulfide bond" evidence="8">
    <location>
        <begin position="64"/>
        <end position="79"/>
    </location>
</feature>
<dbReference type="InterPro" id="IPR001368">
    <property type="entry name" value="TNFR/NGFR_Cys_rich_reg"/>
</dbReference>
<protein>
    <submittedName>
        <fullName evidence="11">Tumor necrosis factor receptor superfamily member 11B</fullName>
    </submittedName>
</protein>
<evidence type="ECO:0000256" key="2">
    <source>
        <dbReference type="ARBA" id="ARBA00022525"/>
    </source>
</evidence>
<dbReference type="InterPro" id="IPR052459">
    <property type="entry name" value="TNFRSF_decoy_receptor"/>
</dbReference>
<keyword evidence="7" id="KW-0325">Glycoprotein</keyword>
<comment type="subcellular location">
    <subcellularLocation>
        <location evidence="1">Secreted</location>
    </subcellularLocation>
</comment>
<proteinExistence type="predicted"/>
<evidence type="ECO:0000256" key="7">
    <source>
        <dbReference type="ARBA" id="ARBA00023180"/>
    </source>
</evidence>
<dbReference type="InterPro" id="IPR057633">
    <property type="entry name" value="Death_TNF11B"/>
</dbReference>
<keyword evidence="4 9" id="KW-0732">Signal</keyword>
<accession>A0AAD1S1I9</accession>
<evidence type="ECO:0000256" key="3">
    <source>
        <dbReference type="ARBA" id="ARBA00022703"/>
    </source>
</evidence>
<dbReference type="Pfam" id="PF00020">
    <property type="entry name" value="TNFR_c6"/>
    <property type="match status" value="4"/>
</dbReference>
<keyword evidence="3" id="KW-0053">Apoptosis</keyword>
<evidence type="ECO:0000256" key="1">
    <source>
        <dbReference type="ARBA" id="ARBA00004613"/>
    </source>
</evidence>
<evidence type="ECO:0000259" key="10">
    <source>
        <dbReference type="PROSITE" id="PS50050"/>
    </source>
</evidence>
<feature type="repeat" description="TNFR-Cys" evidence="8">
    <location>
        <begin position="105"/>
        <end position="141"/>
    </location>
</feature>
<evidence type="ECO:0000256" key="9">
    <source>
        <dbReference type="SAM" id="SignalP"/>
    </source>
</evidence>
<dbReference type="GO" id="GO:0005576">
    <property type="term" value="C:extracellular region"/>
    <property type="evidence" value="ECO:0007669"/>
    <property type="project" value="UniProtKB-SubCell"/>
</dbReference>
<evidence type="ECO:0000256" key="6">
    <source>
        <dbReference type="ARBA" id="ARBA00023157"/>
    </source>
</evidence>
<feature type="chain" id="PRO_5042062319" evidence="9">
    <location>
        <begin position="20"/>
        <end position="392"/>
    </location>
</feature>
<dbReference type="Gene3D" id="2.10.50.10">
    <property type="entry name" value="Tumor Necrosis Factor Receptor, subunit A, domain 2"/>
    <property type="match status" value="2"/>
</dbReference>
<dbReference type="SMART" id="SM01411">
    <property type="entry name" value="Ephrin_rec_like"/>
    <property type="match status" value="2"/>
</dbReference>
<dbReference type="EMBL" id="OW240915">
    <property type="protein sequence ID" value="CAH2285809.1"/>
    <property type="molecule type" value="Genomic_DNA"/>
</dbReference>
<dbReference type="InterPro" id="IPR022323">
    <property type="entry name" value="TNFR_11"/>
</dbReference>
<gene>
    <name evidence="11" type="ORF">PECUL_23A001564</name>
</gene>
<dbReference type="SUPFAM" id="SSF57586">
    <property type="entry name" value="TNF receptor-like"/>
    <property type="match status" value="2"/>
</dbReference>
<keyword evidence="5" id="KW-0677">Repeat</keyword>
<dbReference type="CDD" id="cd00185">
    <property type="entry name" value="TNFRSF"/>
    <property type="match status" value="1"/>
</dbReference>